<dbReference type="Gene3D" id="3.40.50.460">
    <property type="entry name" value="Phosphofructokinase domain"/>
    <property type="match status" value="1"/>
</dbReference>
<keyword evidence="4" id="KW-1185">Reference proteome</keyword>
<dbReference type="GO" id="GO:0047334">
    <property type="term" value="F:diphosphate-fructose-6-phosphate 1-phosphotransferase activity"/>
    <property type="evidence" value="ECO:0007669"/>
    <property type="project" value="UniProtKB-EC"/>
</dbReference>
<evidence type="ECO:0000256" key="2">
    <source>
        <dbReference type="ARBA" id="ARBA00023152"/>
    </source>
</evidence>
<dbReference type="EC" id="2.7.1.90" evidence="3"/>
<proteinExistence type="predicted"/>
<gene>
    <name evidence="3" type="primary">PFPBETA1</name>
    <name evidence="3" type="ORF">AAHA92_15239</name>
</gene>
<dbReference type="SUPFAM" id="SSF53784">
    <property type="entry name" value="Phosphofructokinase"/>
    <property type="match status" value="1"/>
</dbReference>
<dbReference type="InterPro" id="IPR035966">
    <property type="entry name" value="PKF_sf"/>
</dbReference>
<comment type="caution">
    <text evidence="3">The sequence shown here is derived from an EMBL/GenBank/DDBJ whole genome shotgun (WGS) entry which is preliminary data.</text>
</comment>
<dbReference type="AlphaFoldDB" id="A0ABD1HFH8"/>
<dbReference type="PANTHER" id="PTHR43650:SF29">
    <property type="entry name" value="PYROPHOSPHATE--FRUCTOSE 6-PHOSPHATE 1-PHOSPHOTRANSFERASE SUBUNIT BETA 1"/>
    <property type="match status" value="1"/>
</dbReference>
<protein>
    <submittedName>
        <fullName evidence="3">Pyrophosphate--fructose 6-phosphate 1-phosphotransferase subunit beta 1</fullName>
        <ecNumber evidence="3">2.7.1.90</ecNumber>
    </submittedName>
</protein>
<dbReference type="PANTHER" id="PTHR43650">
    <property type="entry name" value="PYROPHOSPHATE--FRUCTOSE 6-PHOSPHATE 1-PHOSPHOTRANSFERASE"/>
    <property type="match status" value="1"/>
</dbReference>
<dbReference type="EMBL" id="JBEAFC010000006">
    <property type="protein sequence ID" value="KAL1554705.1"/>
    <property type="molecule type" value="Genomic_DNA"/>
</dbReference>
<keyword evidence="2" id="KW-0324">Glycolysis</keyword>
<dbReference type="GO" id="GO:0006096">
    <property type="term" value="P:glycolytic process"/>
    <property type="evidence" value="ECO:0007669"/>
    <property type="project" value="UniProtKB-KW"/>
</dbReference>
<keyword evidence="1" id="KW-0963">Cytoplasm</keyword>
<name>A0ABD1HFH8_SALDI</name>
<keyword evidence="3" id="KW-0808">Transferase</keyword>
<organism evidence="3 4">
    <name type="scientific">Salvia divinorum</name>
    <name type="common">Maria pastora</name>
    <name type="synonym">Diviner's sage</name>
    <dbReference type="NCBI Taxonomy" id="28513"/>
    <lineage>
        <taxon>Eukaryota</taxon>
        <taxon>Viridiplantae</taxon>
        <taxon>Streptophyta</taxon>
        <taxon>Embryophyta</taxon>
        <taxon>Tracheophyta</taxon>
        <taxon>Spermatophyta</taxon>
        <taxon>Magnoliopsida</taxon>
        <taxon>eudicotyledons</taxon>
        <taxon>Gunneridae</taxon>
        <taxon>Pentapetalae</taxon>
        <taxon>asterids</taxon>
        <taxon>lamiids</taxon>
        <taxon>Lamiales</taxon>
        <taxon>Lamiaceae</taxon>
        <taxon>Nepetoideae</taxon>
        <taxon>Mentheae</taxon>
        <taxon>Salviinae</taxon>
        <taxon>Salvia</taxon>
        <taxon>Salvia subgen. Calosphace</taxon>
    </lineage>
</organism>
<evidence type="ECO:0000313" key="4">
    <source>
        <dbReference type="Proteomes" id="UP001567538"/>
    </source>
</evidence>
<sequence length="125" mass="14014">MQVVRHITLDCSLQTHPNITIIGEEVASTKQTLKNVTDYITDVICKRSERGYNYGVILIPEGLTDFIPEIQQLISELNEILANDVVDGGGMWKKKLGSQSLQLFELLPQAIQAQQNRSSWKRAGC</sequence>
<dbReference type="Proteomes" id="UP001567538">
    <property type="component" value="Unassembled WGS sequence"/>
</dbReference>
<reference evidence="3 4" key="1">
    <citation type="submission" date="2024-06" db="EMBL/GenBank/DDBJ databases">
        <title>A chromosome level genome sequence of Diviner's sage (Salvia divinorum).</title>
        <authorList>
            <person name="Ford S.A."/>
            <person name="Ro D.-K."/>
            <person name="Ness R.W."/>
            <person name="Phillips M.A."/>
        </authorList>
    </citation>
    <scope>NUCLEOTIDE SEQUENCE [LARGE SCALE GENOMIC DNA]</scope>
    <source>
        <strain evidence="3">SAF-2024a</strain>
        <tissue evidence="3">Leaf</tissue>
    </source>
</reference>
<evidence type="ECO:0000256" key="1">
    <source>
        <dbReference type="ARBA" id="ARBA00022490"/>
    </source>
</evidence>
<accession>A0ABD1HFH8</accession>
<evidence type="ECO:0000313" key="3">
    <source>
        <dbReference type="EMBL" id="KAL1554705.1"/>
    </source>
</evidence>